<gene>
    <name evidence="1" type="ORF">KQI68_08580</name>
</gene>
<name>A0ABS6FIJ7_9FIRM</name>
<reference evidence="1 2" key="1">
    <citation type="submission" date="2021-06" db="EMBL/GenBank/DDBJ databases">
        <authorList>
            <person name="Sun Q."/>
            <person name="Li D."/>
        </authorList>
    </citation>
    <scope>NUCLEOTIDE SEQUENCE [LARGE SCALE GENOMIC DNA]</scope>
    <source>
        <strain evidence="1 2">MSJ-1</strain>
    </source>
</reference>
<protein>
    <submittedName>
        <fullName evidence="1">Uncharacterized protein</fullName>
    </submittedName>
</protein>
<dbReference type="EMBL" id="JAHLQO010000005">
    <property type="protein sequence ID" value="MBU5669888.1"/>
    <property type="molecule type" value="Genomic_DNA"/>
</dbReference>
<accession>A0ABS6FIJ7</accession>
<comment type="caution">
    <text evidence="1">The sequence shown here is derived from an EMBL/GenBank/DDBJ whole genome shotgun (WGS) entry which is preliminary data.</text>
</comment>
<dbReference type="Proteomes" id="UP000783742">
    <property type="component" value="Unassembled WGS sequence"/>
</dbReference>
<proteinExistence type="predicted"/>
<evidence type="ECO:0000313" key="1">
    <source>
        <dbReference type="EMBL" id="MBU5669888.1"/>
    </source>
</evidence>
<keyword evidence="2" id="KW-1185">Reference proteome</keyword>
<evidence type="ECO:0000313" key="2">
    <source>
        <dbReference type="Proteomes" id="UP000783742"/>
    </source>
</evidence>
<organism evidence="1 2">
    <name type="scientific">Peptoniphilus ovalis</name>
    <dbReference type="NCBI Taxonomy" id="2841503"/>
    <lineage>
        <taxon>Bacteria</taxon>
        <taxon>Bacillati</taxon>
        <taxon>Bacillota</taxon>
        <taxon>Tissierellia</taxon>
        <taxon>Tissierellales</taxon>
        <taxon>Peptoniphilaceae</taxon>
        <taxon>Peptoniphilus</taxon>
    </lineage>
</organism>
<sequence>MKIKRNYLLIGIMLLIFFVVILANRDNFSKERTIVRLKGVSTNEPIKDFNITSKSVFVWADPVLYITDKEGNIINKVQRDSENIEVFFANNYAFLYDKDLGEVHMYSELGEELSKIDVKDEVFNITYENANIIFHTRDEINEHLYLMGNDSTLTEIYKTGNKILTHDVVDYKNLAVAELKEDTSGFASLLYSMKNGEKKSKSLSHEILMYVKTSRNSVLALTDKNLYRFLESDEVYKEKIPNVSDILVDGRDTYILHSGIITKYNFKLEPTEKKIIAANVNKMENVSGSIYVYGPSDVGGEIGSKGEFYARLGYSLDKMQINGLTIGALRNGELSLYSVVNSNLVEEDENKLDTNYKEG</sequence>